<dbReference type="OrthoDB" id="10257284at2759"/>
<feature type="compositionally biased region" description="Polar residues" evidence="3">
    <location>
        <begin position="51"/>
        <end position="63"/>
    </location>
</feature>
<evidence type="ECO:0000313" key="5">
    <source>
        <dbReference type="Proteomes" id="UP000230750"/>
    </source>
</evidence>
<evidence type="ECO:0000256" key="3">
    <source>
        <dbReference type="SAM" id="MobiDB-lite"/>
    </source>
</evidence>
<dbReference type="Gene3D" id="3.30.1120.90">
    <property type="entry name" value="Nucleosome assembly protein"/>
    <property type="match status" value="1"/>
</dbReference>
<comment type="similarity">
    <text evidence="1 2">Belongs to the nucleosome assembly protein (NAP) family.</text>
</comment>
<protein>
    <submittedName>
        <fullName evidence="4">Uncharacterized protein</fullName>
    </submittedName>
</protein>
<accession>A0A2G8JH06</accession>
<dbReference type="GO" id="GO:0006334">
    <property type="term" value="P:nucleosome assembly"/>
    <property type="evidence" value="ECO:0007669"/>
    <property type="project" value="InterPro"/>
</dbReference>
<feature type="compositionally biased region" description="Acidic residues" evidence="3">
    <location>
        <begin position="340"/>
        <end position="365"/>
    </location>
</feature>
<dbReference type="Pfam" id="PF00956">
    <property type="entry name" value="NAP"/>
    <property type="match status" value="1"/>
</dbReference>
<dbReference type="InterPro" id="IPR002164">
    <property type="entry name" value="NAP_family"/>
</dbReference>
<comment type="caution">
    <text evidence="4">The sequence shown here is derived from an EMBL/GenBank/DDBJ whole genome shotgun (WGS) entry which is preliminary data.</text>
</comment>
<feature type="compositionally biased region" description="Low complexity" evidence="3">
    <location>
        <begin position="15"/>
        <end position="30"/>
    </location>
</feature>
<dbReference type="Gene3D" id="1.20.5.1500">
    <property type="match status" value="1"/>
</dbReference>
<feature type="compositionally biased region" description="Pro residues" evidence="3">
    <location>
        <begin position="1"/>
        <end position="11"/>
    </location>
</feature>
<feature type="compositionally biased region" description="Basic and acidic residues" evidence="3">
    <location>
        <begin position="413"/>
        <end position="430"/>
    </location>
</feature>
<feature type="compositionally biased region" description="Polar residues" evidence="3">
    <location>
        <begin position="432"/>
        <end position="464"/>
    </location>
</feature>
<feature type="compositionally biased region" description="Basic and acidic residues" evidence="3">
    <location>
        <begin position="93"/>
        <end position="103"/>
    </location>
</feature>
<dbReference type="InterPro" id="IPR037231">
    <property type="entry name" value="NAP-like_sf"/>
</dbReference>
<evidence type="ECO:0000256" key="2">
    <source>
        <dbReference type="RuleBase" id="RU003876"/>
    </source>
</evidence>
<dbReference type="STRING" id="307972.A0A2G8JH06"/>
<feature type="region of interest" description="Disordered" evidence="3">
    <location>
        <begin position="340"/>
        <end position="490"/>
    </location>
</feature>
<organism evidence="4 5">
    <name type="scientific">Stichopus japonicus</name>
    <name type="common">Sea cucumber</name>
    <dbReference type="NCBI Taxonomy" id="307972"/>
    <lineage>
        <taxon>Eukaryota</taxon>
        <taxon>Metazoa</taxon>
        <taxon>Echinodermata</taxon>
        <taxon>Eleutherozoa</taxon>
        <taxon>Echinozoa</taxon>
        <taxon>Holothuroidea</taxon>
        <taxon>Aspidochirotacea</taxon>
        <taxon>Aspidochirotida</taxon>
        <taxon>Stichopodidae</taxon>
        <taxon>Apostichopus</taxon>
    </lineage>
</organism>
<dbReference type="Proteomes" id="UP000230750">
    <property type="component" value="Unassembled WGS sequence"/>
</dbReference>
<dbReference type="EMBL" id="MRZV01002002">
    <property type="protein sequence ID" value="PIK35036.1"/>
    <property type="molecule type" value="Genomic_DNA"/>
</dbReference>
<evidence type="ECO:0000313" key="4">
    <source>
        <dbReference type="EMBL" id="PIK35036.1"/>
    </source>
</evidence>
<dbReference type="PANTHER" id="PTHR11875">
    <property type="entry name" value="TESTIS-SPECIFIC Y-ENCODED PROTEIN"/>
    <property type="match status" value="1"/>
</dbReference>
<gene>
    <name evidence="4" type="ORF">BSL78_28140</name>
</gene>
<feature type="compositionally biased region" description="Basic and acidic residues" evidence="3">
    <location>
        <begin position="35"/>
        <end position="44"/>
    </location>
</feature>
<dbReference type="SUPFAM" id="SSF143113">
    <property type="entry name" value="NAP-like"/>
    <property type="match status" value="1"/>
</dbReference>
<dbReference type="AlphaFoldDB" id="A0A2G8JH06"/>
<sequence length="551" mass="60852">MDSETDPPPAKKPCTDATAVAATAEPDANTLTETAKPDAKDGPAKEIPASGSVSEEQGGTNDGTHAASKAEPPSVTPDVGSPPTENKANANELETKTLTDRKNPQSAGAAKLNGYEASERAFAAVDHVDLSRVIEGIQECDFEIEEMTISANQKVMEIEKSLRESKKPVYYKRSELIQHIPEFWLTTLINHHHISHFINEADEDCLQYLKKLHVEEFDDSVSGFKISFLFEPNPYFENEFIRDDIWPNPLKYFQVHTEDSTIDVSSDGIMVDSSGEEDEDESILVLEEEKDEDFDMDEDEDLEYSKTKLCCLSLTIAVFLLNQPLVGCGKGELLDEDFEDESEEDLLLDEDDDEFDDEDDDDGIELIDPTGNHSGRPPTDKNLVPPSNEASKRGDGGAEVTDLSSHPRTTDGVQDHRRESPAVRSGEEKTVIWTSTKSGTEEANSASQKDSAKEQSTAASQKTGSPADRGEDAAPSEKCSRRGLPRKPNQTRKFLPLLLLLPQAPAVVVSKRGSFSPREGDKSLLRRNMTCARFYLKRDFLARCNLEDSCS</sequence>
<keyword evidence="5" id="KW-1185">Reference proteome</keyword>
<proteinExistence type="inferred from homology"/>
<name>A0A2G8JH06_STIJA</name>
<reference evidence="4 5" key="1">
    <citation type="journal article" date="2017" name="PLoS Biol.">
        <title>The sea cucumber genome provides insights into morphological evolution and visceral regeneration.</title>
        <authorList>
            <person name="Zhang X."/>
            <person name="Sun L."/>
            <person name="Yuan J."/>
            <person name="Sun Y."/>
            <person name="Gao Y."/>
            <person name="Zhang L."/>
            <person name="Li S."/>
            <person name="Dai H."/>
            <person name="Hamel J.F."/>
            <person name="Liu C."/>
            <person name="Yu Y."/>
            <person name="Liu S."/>
            <person name="Lin W."/>
            <person name="Guo K."/>
            <person name="Jin S."/>
            <person name="Xu P."/>
            <person name="Storey K.B."/>
            <person name="Huan P."/>
            <person name="Zhang T."/>
            <person name="Zhou Y."/>
            <person name="Zhang J."/>
            <person name="Lin C."/>
            <person name="Li X."/>
            <person name="Xing L."/>
            <person name="Huo D."/>
            <person name="Sun M."/>
            <person name="Wang L."/>
            <person name="Mercier A."/>
            <person name="Li F."/>
            <person name="Yang H."/>
            <person name="Xiang J."/>
        </authorList>
    </citation>
    <scope>NUCLEOTIDE SEQUENCE [LARGE SCALE GENOMIC DNA]</scope>
    <source>
        <strain evidence="4">Shaxun</strain>
        <tissue evidence="4">Muscle</tissue>
    </source>
</reference>
<feature type="region of interest" description="Disordered" evidence="3">
    <location>
        <begin position="1"/>
        <end position="112"/>
    </location>
</feature>
<dbReference type="GO" id="GO:0005634">
    <property type="term" value="C:nucleus"/>
    <property type="evidence" value="ECO:0007669"/>
    <property type="project" value="InterPro"/>
</dbReference>
<evidence type="ECO:0000256" key="1">
    <source>
        <dbReference type="ARBA" id="ARBA00009947"/>
    </source>
</evidence>